<reference evidence="5 6" key="1">
    <citation type="submission" date="2019-03" db="EMBL/GenBank/DDBJ databases">
        <title>Genomic Encyclopedia of Type Strains, Phase IV (KMG-IV): sequencing the most valuable type-strain genomes for metagenomic binning, comparative biology and taxonomic classification.</title>
        <authorList>
            <person name="Goeker M."/>
        </authorList>
    </citation>
    <scope>NUCLEOTIDE SEQUENCE [LARGE SCALE GENOMIC DNA]</scope>
    <source>
        <strain evidence="5 6">DSM 19377</strain>
    </source>
</reference>
<gene>
    <name evidence="5" type="ORF">EV207_10887</name>
</gene>
<dbReference type="RefSeq" id="WP_132745496.1">
    <property type="nucleotide sequence ID" value="NZ_SLXK01000008.1"/>
</dbReference>
<accession>A0A4R2P7J4</accession>
<dbReference type="OrthoDB" id="882119at2"/>
<dbReference type="PIRSF" id="PIRSF017292">
    <property type="entry name" value="UCP017292_Znf_CHY"/>
    <property type="match status" value="1"/>
</dbReference>
<dbReference type="AlphaFoldDB" id="A0A4R2P7J4"/>
<organism evidence="5 6">
    <name type="scientific">Scopulibacillus darangshiensis</name>
    <dbReference type="NCBI Taxonomy" id="442528"/>
    <lineage>
        <taxon>Bacteria</taxon>
        <taxon>Bacillati</taxon>
        <taxon>Bacillota</taxon>
        <taxon>Bacilli</taxon>
        <taxon>Bacillales</taxon>
        <taxon>Sporolactobacillaceae</taxon>
        <taxon>Scopulibacillus</taxon>
    </lineage>
</organism>
<evidence type="ECO:0000256" key="1">
    <source>
        <dbReference type="ARBA" id="ARBA00022723"/>
    </source>
</evidence>
<keyword evidence="2" id="KW-0863">Zinc-finger</keyword>
<feature type="domain" description="CHY-type" evidence="4">
    <location>
        <begin position="12"/>
        <end position="93"/>
    </location>
</feature>
<dbReference type="PROSITE" id="PS51266">
    <property type="entry name" value="ZF_CHY"/>
    <property type="match status" value="1"/>
</dbReference>
<dbReference type="SUPFAM" id="SSF161219">
    <property type="entry name" value="CHY zinc finger-like"/>
    <property type="match status" value="1"/>
</dbReference>
<keyword evidence="3" id="KW-0862">Zinc</keyword>
<evidence type="ECO:0000313" key="5">
    <source>
        <dbReference type="EMBL" id="TCP29795.1"/>
    </source>
</evidence>
<dbReference type="InterPro" id="IPR037274">
    <property type="entry name" value="Znf_CHY_sf"/>
</dbReference>
<dbReference type="GO" id="GO:0045041">
    <property type="term" value="P:protein import into mitochondrial intermembrane space"/>
    <property type="evidence" value="ECO:0007669"/>
    <property type="project" value="TreeGrafter"/>
</dbReference>
<protein>
    <submittedName>
        <fullName evidence="5">Putative CHY-type Zn-finger protein</fullName>
    </submittedName>
</protein>
<evidence type="ECO:0000313" key="6">
    <source>
        <dbReference type="Proteomes" id="UP000295416"/>
    </source>
</evidence>
<dbReference type="PANTHER" id="PTHR28082:SF1">
    <property type="entry name" value="HELPER OF TIM PROTEIN 13"/>
    <property type="match status" value="1"/>
</dbReference>
<dbReference type="Pfam" id="PF05495">
    <property type="entry name" value="zf-CHY"/>
    <property type="match status" value="1"/>
</dbReference>
<dbReference type="EMBL" id="SLXK01000008">
    <property type="protein sequence ID" value="TCP29795.1"/>
    <property type="molecule type" value="Genomic_DNA"/>
</dbReference>
<dbReference type="Proteomes" id="UP000295416">
    <property type="component" value="Unassembled WGS sequence"/>
</dbReference>
<name>A0A4R2P7J4_9BACL</name>
<keyword evidence="6" id="KW-1185">Reference proteome</keyword>
<proteinExistence type="predicted"/>
<keyword evidence="1" id="KW-0479">Metal-binding</keyword>
<dbReference type="GO" id="GO:0008270">
    <property type="term" value="F:zinc ion binding"/>
    <property type="evidence" value="ECO:0007669"/>
    <property type="project" value="UniProtKB-KW"/>
</dbReference>
<sequence>MDIKGTKVLGVNVDEETRCKHYHTDKDIIAIKFKCCNTYYPCYECHQEIAEHEAKVWGKDQQNERAILCGACGHELSIKDYMGCDYTCPSCQSHFNPACQRHYDLYFQTS</sequence>
<dbReference type="InterPro" id="IPR016694">
    <property type="entry name" value="UCP017292"/>
</dbReference>
<evidence type="ECO:0000256" key="3">
    <source>
        <dbReference type="ARBA" id="ARBA00022833"/>
    </source>
</evidence>
<evidence type="ECO:0000259" key="4">
    <source>
        <dbReference type="PROSITE" id="PS51266"/>
    </source>
</evidence>
<evidence type="ECO:0000256" key="2">
    <source>
        <dbReference type="ARBA" id="ARBA00022771"/>
    </source>
</evidence>
<comment type="caution">
    <text evidence="5">The sequence shown here is derived from an EMBL/GenBank/DDBJ whole genome shotgun (WGS) entry which is preliminary data.</text>
</comment>
<dbReference type="PANTHER" id="PTHR28082">
    <property type="entry name" value="ZINC FINGER PROTEIN"/>
    <property type="match status" value="1"/>
</dbReference>
<dbReference type="InterPro" id="IPR008913">
    <property type="entry name" value="Znf_CHY"/>
</dbReference>
<dbReference type="InterPro" id="IPR052604">
    <property type="entry name" value="Mito_Tim_assembly_helper"/>
</dbReference>